<name>A0A930DXZ1_9FIRM</name>
<proteinExistence type="inferred from homology"/>
<organism evidence="3 4">
    <name type="scientific">Oribacterium sinus</name>
    <dbReference type="NCBI Taxonomy" id="237576"/>
    <lineage>
        <taxon>Bacteria</taxon>
        <taxon>Bacillati</taxon>
        <taxon>Bacillota</taxon>
        <taxon>Clostridia</taxon>
        <taxon>Lachnospirales</taxon>
        <taxon>Lachnospiraceae</taxon>
        <taxon>Oribacterium</taxon>
    </lineage>
</organism>
<sequence length="233" mass="25729">MILQLSSGMGPVECRVAVGGICRAFISEFPDMEMVTCTKGEVEGSYSSVILSSDSDLSKLEGTMEWICKSKQRPGHKRKNWFIDVSVIPEVTAVDESIFDSDIRIEKFHSGGPGGQNVNKVETGVRIIHLPTGITVSSTRQRSQFANKQDALKKLATILKQMNADCVNRQKSTAWSKHARITRGNPVRIYEGNEFKLIMQARAEPLKMPAACSLNIRNAGGINPPITMDIRSF</sequence>
<dbReference type="Gene3D" id="3.30.70.1660">
    <property type="match status" value="1"/>
</dbReference>
<dbReference type="EMBL" id="JABZRB010000194">
    <property type="protein sequence ID" value="MBF1305545.1"/>
    <property type="molecule type" value="Genomic_DNA"/>
</dbReference>
<dbReference type="GO" id="GO:0003747">
    <property type="term" value="F:translation release factor activity"/>
    <property type="evidence" value="ECO:0007669"/>
    <property type="project" value="InterPro"/>
</dbReference>
<dbReference type="Pfam" id="PF00472">
    <property type="entry name" value="RF-1"/>
    <property type="match status" value="1"/>
</dbReference>
<dbReference type="InterPro" id="IPR017509">
    <property type="entry name" value="PrfH"/>
</dbReference>
<gene>
    <name evidence="3" type="primary">prfH</name>
    <name evidence="3" type="ORF">HXM91_06825</name>
</gene>
<evidence type="ECO:0000259" key="2">
    <source>
        <dbReference type="PROSITE" id="PS00745"/>
    </source>
</evidence>
<dbReference type="InterPro" id="IPR000352">
    <property type="entry name" value="Pep_chain_release_fac_I"/>
</dbReference>
<dbReference type="PROSITE" id="PS00745">
    <property type="entry name" value="RF_PROK_I"/>
    <property type="match status" value="1"/>
</dbReference>
<dbReference type="Proteomes" id="UP000780721">
    <property type="component" value="Unassembled WGS sequence"/>
</dbReference>
<dbReference type="InterPro" id="IPR045853">
    <property type="entry name" value="Pep_chain_release_fac_I_sf"/>
</dbReference>
<dbReference type="SUPFAM" id="SSF75620">
    <property type="entry name" value="Release factor"/>
    <property type="match status" value="1"/>
</dbReference>
<dbReference type="PANTHER" id="PTHR43116:SF3">
    <property type="entry name" value="CLASS I PEPTIDE CHAIN RELEASE FACTOR"/>
    <property type="match status" value="1"/>
</dbReference>
<evidence type="ECO:0000313" key="3">
    <source>
        <dbReference type="EMBL" id="MBF1305545.1"/>
    </source>
</evidence>
<dbReference type="AlphaFoldDB" id="A0A930DXZ1"/>
<dbReference type="PANTHER" id="PTHR43116">
    <property type="entry name" value="PEPTIDE CHAIN RELEASE FACTOR 2"/>
    <property type="match status" value="1"/>
</dbReference>
<dbReference type="Gene3D" id="3.30.160.20">
    <property type="match status" value="1"/>
</dbReference>
<feature type="domain" description="Prokaryotic-type class I peptide chain release factors" evidence="2">
    <location>
        <begin position="109"/>
        <end position="125"/>
    </location>
</feature>
<accession>A0A930DXZ1</accession>
<protein>
    <submittedName>
        <fullName evidence="3">Peptide chain release factor H</fullName>
    </submittedName>
</protein>
<reference evidence="3" key="1">
    <citation type="submission" date="2020-04" db="EMBL/GenBank/DDBJ databases">
        <title>Deep metagenomics examines the oral microbiome during advanced dental caries in children, revealing novel taxa and co-occurrences with host molecules.</title>
        <authorList>
            <person name="Baker J.L."/>
            <person name="Morton J.T."/>
            <person name="Dinis M."/>
            <person name="Alvarez R."/>
            <person name="Tran N.C."/>
            <person name="Knight R."/>
            <person name="Edlund A."/>
        </authorList>
    </citation>
    <scope>NUCLEOTIDE SEQUENCE</scope>
    <source>
        <strain evidence="3">JCVI_48_bin.5</strain>
    </source>
</reference>
<evidence type="ECO:0000313" key="4">
    <source>
        <dbReference type="Proteomes" id="UP000780721"/>
    </source>
</evidence>
<evidence type="ECO:0000256" key="1">
    <source>
        <dbReference type="ARBA" id="ARBA00010835"/>
    </source>
</evidence>
<dbReference type="NCBIfam" id="TIGR03072">
    <property type="entry name" value="release_prfH"/>
    <property type="match status" value="1"/>
</dbReference>
<comment type="similarity">
    <text evidence="1">Belongs to the prokaryotic/mitochondrial release factor family.</text>
</comment>
<comment type="caution">
    <text evidence="3">The sequence shown here is derived from an EMBL/GenBank/DDBJ whole genome shotgun (WGS) entry which is preliminary data.</text>
</comment>